<organism evidence="2 3">
    <name type="scientific">Marinomonas piezotolerans</name>
    <dbReference type="NCBI Taxonomy" id="2213058"/>
    <lineage>
        <taxon>Bacteria</taxon>
        <taxon>Pseudomonadati</taxon>
        <taxon>Pseudomonadota</taxon>
        <taxon>Gammaproteobacteria</taxon>
        <taxon>Oceanospirillales</taxon>
        <taxon>Oceanospirillaceae</taxon>
        <taxon>Marinomonas</taxon>
    </lineage>
</organism>
<accession>A0A370U6A4</accession>
<dbReference type="Proteomes" id="UP000254326">
    <property type="component" value="Unassembled WGS sequence"/>
</dbReference>
<sequence length="739" mass="81984">MELFKVHLVVVLIAFLAGCGGGGGSEAESKQDTSSGSTETYKEELVSLGWDCGSTDIFCYKVESGNLKSANTSTMLTTTDSITSSEVVNSHLKAQAMENISGLSYLDSCSITNSNTTYSCLGYVRSTDSAQTYEFNINYPSVDNNKNGIPIDLGSSTITDDGASRIVQLRQGYFESIGYECESGTCTENALDTLNAAVGEQKVNDFDIEACSTADGTCESKSYYQIMSDLYVVNKDPDYIRCTVNEYFDSTITCGKEWGQNETFSWMRLDTYIIKVNRQLDSMHDASIIKSATKSDLNPAGTMVFSGLSDIDTYVSDMNSRYDVKSYLPQFPSVPVSSDYPSLYYELDDYLTQLQNEVVWPQSKIDDIRSSSCFEVRNENGALPNDWVKCYANINDYTIAECDFSRTTDYESCTTHYERPESMKEVFNNFYSIFGFDKVYADGVQHFEMFPVTVYDAAFHMNALYSDRIAQQSVSYQDAFTATQVMHNATNAQMIAASPDYDEWNTDKAHGAAVTGVLAGYNGSYVNTVNRLLKRSFGETIIDQFNDYLAIEKPELVNFSYGVSSHHLVDAKKYLYKSEKHSTSFIVAGAGNSGINWSQFLDVESSDFNANQLSQTLFAGGMNVYEGFKVSRSAYPGENPILQSRFIFASFYQNPTAGVLGNTQHSFIPEAGTSMATPTVARALNLLKNYCQGSSYENLATVLLENADRTFDSYDPEVFGMGRLDVWAAYSYLKSNSCP</sequence>
<dbReference type="EMBL" id="QKRA01000008">
    <property type="protein sequence ID" value="RDL43300.1"/>
    <property type="molecule type" value="Genomic_DNA"/>
</dbReference>
<reference evidence="2 3" key="1">
    <citation type="submission" date="2018-06" db="EMBL/GenBank/DDBJ databases">
        <title>Marinomonas sp. YLB-05 draft genome sequence.</title>
        <authorList>
            <person name="Yu L."/>
            <person name="Tang X."/>
        </authorList>
    </citation>
    <scope>NUCLEOTIDE SEQUENCE [LARGE SCALE GENOMIC DNA]</scope>
    <source>
        <strain evidence="2 3">YLB-05</strain>
    </source>
</reference>
<evidence type="ECO:0000259" key="1">
    <source>
        <dbReference type="Pfam" id="PF00082"/>
    </source>
</evidence>
<dbReference type="RefSeq" id="WP_115468980.1">
    <property type="nucleotide sequence ID" value="NZ_QKRA01000008.1"/>
</dbReference>
<comment type="caution">
    <text evidence="2">The sequence shown here is derived from an EMBL/GenBank/DDBJ whole genome shotgun (WGS) entry which is preliminary data.</text>
</comment>
<dbReference type="OrthoDB" id="9816306at2"/>
<dbReference type="GO" id="GO:0004252">
    <property type="term" value="F:serine-type endopeptidase activity"/>
    <property type="evidence" value="ECO:0007669"/>
    <property type="project" value="InterPro"/>
</dbReference>
<feature type="domain" description="Peptidase S8/S53" evidence="1">
    <location>
        <begin position="501"/>
        <end position="722"/>
    </location>
</feature>
<proteinExistence type="predicted"/>
<dbReference type="SUPFAM" id="SSF52743">
    <property type="entry name" value="Subtilisin-like"/>
    <property type="match status" value="1"/>
</dbReference>
<dbReference type="Pfam" id="PF00082">
    <property type="entry name" value="Peptidase_S8"/>
    <property type="match status" value="1"/>
</dbReference>
<gene>
    <name evidence="2" type="ORF">DN730_15095</name>
</gene>
<protein>
    <recommendedName>
        <fullName evidence="1">Peptidase S8/S53 domain-containing protein</fullName>
    </recommendedName>
</protein>
<keyword evidence="3" id="KW-1185">Reference proteome</keyword>
<name>A0A370U6A4_9GAMM</name>
<evidence type="ECO:0000313" key="3">
    <source>
        <dbReference type="Proteomes" id="UP000254326"/>
    </source>
</evidence>
<evidence type="ECO:0000313" key="2">
    <source>
        <dbReference type="EMBL" id="RDL43300.1"/>
    </source>
</evidence>
<dbReference type="GO" id="GO:0006508">
    <property type="term" value="P:proteolysis"/>
    <property type="evidence" value="ECO:0007669"/>
    <property type="project" value="InterPro"/>
</dbReference>
<dbReference type="AlphaFoldDB" id="A0A370U6A4"/>
<dbReference type="Gene3D" id="3.40.50.200">
    <property type="entry name" value="Peptidase S8/S53 domain"/>
    <property type="match status" value="1"/>
</dbReference>
<dbReference type="InterPro" id="IPR036852">
    <property type="entry name" value="Peptidase_S8/S53_dom_sf"/>
</dbReference>
<dbReference type="InterPro" id="IPR000209">
    <property type="entry name" value="Peptidase_S8/S53_dom"/>
</dbReference>
<dbReference type="PROSITE" id="PS51257">
    <property type="entry name" value="PROKAR_LIPOPROTEIN"/>
    <property type="match status" value="1"/>
</dbReference>